<reference evidence="2" key="1">
    <citation type="journal article" date="2019" name="Int. J. Syst. Evol. Microbiol.">
        <title>The Global Catalogue of Microorganisms (GCM) 10K type strain sequencing project: providing services to taxonomists for standard genome sequencing and annotation.</title>
        <authorList>
            <consortium name="The Broad Institute Genomics Platform"/>
            <consortium name="The Broad Institute Genome Sequencing Center for Infectious Disease"/>
            <person name="Wu L."/>
            <person name="Ma J."/>
        </authorList>
    </citation>
    <scope>NUCLEOTIDE SEQUENCE [LARGE SCALE GENOMIC DNA]</scope>
    <source>
        <strain evidence="2">CGMCC 4.7204</strain>
    </source>
</reference>
<dbReference type="Proteomes" id="UP001595767">
    <property type="component" value="Unassembled WGS sequence"/>
</dbReference>
<evidence type="ECO:0000313" key="2">
    <source>
        <dbReference type="Proteomes" id="UP001595767"/>
    </source>
</evidence>
<accession>A0ABV8L298</accession>
<protein>
    <recommendedName>
        <fullName evidence="3">Transcriptional regulator</fullName>
    </recommendedName>
</protein>
<dbReference type="SUPFAM" id="SSF46785">
    <property type="entry name" value="Winged helix' DNA-binding domain"/>
    <property type="match status" value="1"/>
</dbReference>
<evidence type="ECO:0000313" key="1">
    <source>
        <dbReference type="EMBL" id="MFC4124957.1"/>
    </source>
</evidence>
<evidence type="ECO:0008006" key="3">
    <source>
        <dbReference type="Google" id="ProtNLM"/>
    </source>
</evidence>
<keyword evidence="2" id="KW-1185">Reference proteome</keyword>
<organism evidence="1 2">
    <name type="scientific">Nocardia rhizosphaerae</name>
    <dbReference type="NCBI Taxonomy" id="1691571"/>
    <lineage>
        <taxon>Bacteria</taxon>
        <taxon>Bacillati</taxon>
        <taxon>Actinomycetota</taxon>
        <taxon>Actinomycetes</taxon>
        <taxon>Mycobacteriales</taxon>
        <taxon>Nocardiaceae</taxon>
        <taxon>Nocardia</taxon>
    </lineage>
</organism>
<sequence>MDRAPHLFDHLTARQRAVLNVLIPGGMLTVEQIARGARLPQWKAKRDLGALCREGMAFRDRAERWQISPLLRRPPRRAVR</sequence>
<dbReference type="InterPro" id="IPR036390">
    <property type="entry name" value="WH_DNA-bd_sf"/>
</dbReference>
<name>A0ABV8L298_9NOCA</name>
<proteinExistence type="predicted"/>
<comment type="caution">
    <text evidence="1">The sequence shown here is derived from an EMBL/GenBank/DDBJ whole genome shotgun (WGS) entry which is preliminary data.</text>
</comment>
<dbReference type="EMBL" id="JBHSBA010000003">
    <property type="protein sequence ID" value="MFC4124957.1"/>
    <property type="molecule type" value="Genomic_DNA"/>
</dbReference>
<gene>
    <name evidence="1" type="ORF">ACFOW8_08465</name>
</gene>
<dbReference type="RefSeq" id="WP_378547903.1">
    <property type="nucleotide sequence ID" value="NZ_JBHSBA010000003.1"/>
</dbReference>